<proteinExistence type="predicted"/>
<dbReference type="GO" id="GO:0008270">
    <property type="term" value="F:zinc ion binding"/>
    <property type="evidence" value="ECO:0007669"/>
    <property type="project" value="UniProtKB-KW"/>
</dbReference>
<dbReference type="NCBIfam" id="NF033459">
    <property type="entry name" value="DksA_like"/>
    <property type="match status" value="1"/>
</dbReference>
<reference evidence="9" key="1">
    <citation type="submission" date="2017-09" db="EMBL/GenBank/DDBJ databases">
        <title>Arcobacter canalis sp. nov., a new species isolated from a water canal contaminated with urban sewage.</title>
        <authorList>
            <person name="Perez-Cataluna A."/>
            <person name="Salas-Masso N."/>
            <person name="Figueras M.J."/>
        </authorList>
    </citation>
    <scope>NUCLEOTIDE SEQUENCE [LARGE SCALE GENOMIC DNA]</scope>
    <source>
        <strain evidence="9">CECT 7727</strain>
    </source>
</reference>
<keyword evidence="3" id="KW-0862">Zinc</keyword>
<dbReference type="SUPFAM" id="SSF57716">
    <property type="entry name" value="Glucocorticoid receptor-like (DNA-binding domain)"/>
    <property type="match status" value="1"/>
</dbReference>
<evidence type="ECO:0000256" key="3">
    <source>
        <dbReference type="ARBA" id="ARBA00022833"/>
    </source>
</evidence>
<dbReference type="SUPFAM" id="SSF109635">
    <property type="entry name" value="DnaK suppressor protein DksA, alpha-hairpin domain"/>
    <property type="match status" value="1"/>
</dbReference>
<evidence type="ECO:0000313" key="9">
    <source>
        <dbReference type="Proteomes" id="UP000224740"/>
    </source>
</evidence>
<evidence type="ECO:0000313" key="6">
    <source>
        <dbReference type="EMBL" id="AXX88479.1"/>
    </source>
</evidence>
<evidence type="ECO:0000313" key="8">
    <source>
        <dbReference type="EMBL" id="PPK62649.1"/>
    </source>
</evidence>
<dbReference type="Pfam" id="PF01258">
    <property type="entry name" value="zf-dskA_traR"/>
    <property type="match status" value="1"/>
</dbReference>
<dbReference type="RefSeq" id="WP_099309929.1">
    <property type="nucleotide sequence ID" value="NZ_CP032101.1"/>
</dbReference>
<keyword evidence="2" id="KW-0863">Zinc-finger</keyword>
<dbReference type="PANTHER" id="PTHR33823">
    <property type="entry name" value="RNA POLYMERASE-BINDING TRANSCRIPTION FACTOR DKSA-RELATED"/>
    <property type="match status" value="1"/>
</dbReference>
<dbReference type="Gene3D" id="1.20.120.910">
    <property type="entry name" value="DksA, coiled-coil domain"/>
    <property type="match status" value="1"/>
</dbReference>
<dbReference type="InterPro" id="IPR000962">
    <property type="entry name" value="Znf_DskA_TraR"/>
</dbReference>
<dbReference type="Proteomes" id="UP000224740">
    <property type="component" value="Unassembled WGS sequence"/>
</dbReference>
<organism evidence="6 11">
    <name type="scientific">Malaciobacter marinus</name>
    <dbReference type="NCBI Taxonomy" id="505249"/>
    <lineage>
        <taxon>Bacteria</taxon>
        <taxon>Pseudomonadati</taxon>
        <taxon>Campylobacterota</taxon>
        <taxon>Epsilonproteobacteria</taxon>
        <taxon>Campylobacterales</taxon>
        <taxon>Arcobacteraceae</taxon>
        <taxon>Malaciobacter</taxon>
    </lineage>
</organism>
<feature type="domain" description="Zinc finger DksA/TraR C4-type" evidence="5">
    <location>
        <begin position="88"/>
        <end position="116"/>
    </location>
</feature>
<reference evidence="8 10" key="3">
    <citation type="submission" date="2018-02" db="EMBL/GenBank/DDBJ databases">
        <title>Subsurface microbial communities from deep shales in Ohio and West Virginia, USA.</title>
        <authorList>
            <person name="Wrighton K."/>
        </authorList>
    </citation>
    <scope>NUCLEOTIDE SEQUENCE [LARGE SCALE GENOMIC DNA]</scope>
    <source>
        <strain evidence="8 10">MARC-MIP3H16</strain>
    </source>
</reference>
<evidence type="ECO:0000313" key="11">
    <source>
        <dbReference type="Proteomes" id="UP000264693"/>
    </source>
</evidence>
<dbReference type="Proteomes" id="UP000264693">
    <property type="component" value="Chromosome"/>
</dbReference>
<dbReference type="EMBL" id="PTIW01000002">
    <property type="protein sequence ID" value="PPK62649.1"/>
    <property type="molecule type" value="Genomic_DNA"/>
</dbReference>
<evidence type="ECO:0000313" key="7">
    <source>
        <dbReference type="EMBL" id="PHO16596.1"/>
    </source>
</evidence>
<evidence type="ECO:0000313" key="10">
    <source>
        <dbReference type="Proteomes" id="UP000239861"/>
    </source>
</evidence>
<dbReference type="PROSITE" id="PS51128">
    <property type="entry name" value="ZF_DKSA_2"/>
    <property type="match status" value="1"/>
</dbReference>
<dbReference type="PROSITE" id="PS01102">
    <property type="entry name" value="ZF_DKSA_1"/>
    <property type="match status" value="1"/>
</dbReference>
<evidence type="ECO:0000256" key="1">
    <source>
        <dbReference type="ARBA" id="ARBA00022723"/>
    </source>
</evidence>
<dbReference type="EMBL" id="CP032101">
    <property type="protein sequence ID" value="AXX88479.1"/>
    <property type="molecule type" value="Genomic_DNA"/>
</dbReference>
<dbReference type="InterPro" id="IPR037187">
    <property type="entry name" value="DnaK_N"/>
</dbReference>
<evidence type="ECO:0000259" key="5">
    <source>
        <dbReference type="Pfam" id="PF01258"/>
    </source>
</evidence>
<keyword evidence="9" id="KW-1185">Reference proteome</keyword>
<dbReference type="PANTHER" id="PTHR33823:SF4">
    <property type="entry name" value="GENERAL STRESS PROTEIN 16O"/>
    <property type="match status" value="1"/>
</dbReference>
<gene>
    <name evidence="6" type="ORF">AMRN_2786</name>
    <name evidence="8" type="ORF">B0F89_10251</name>
    <name evidence="7" type="ORF">CPH92_00855</name>
</gene>
<reference evidence="7" key="2">
    <citation type="submission" date="2017-09" db="EMBL/GenBank/DDBJ databases">
        <authorList>
            <person name="Perez-Cataluna A."/>
            <person name="Figueras M.J."/>
            <person name="Salas-Masso N."/>
        </authorList>
    </citation>
    <scope>NUCLEOTIDE SEQUENCE</scope>
    <source>
        <strain evidence="7">CECT 7727</strain>
    </source>
</reference>
<evidence type="ECO:0000256" key="2">
    <source>
        <dbReference type="ARBA" id="ARBA00022771"/>
    </source>
</evidence>
<dbReference type="Proteomes" id="UP000239861">
    <property type="component" value="Unassembled WGS sequence"/>
</dbReference>
<dbReference type="AlphaFoldDB" id="A0A347TPF1"/>
<feature type="zinc finger region" description="dksA C4-type" evidence="4">
    <location>
        <begin position="90"/>
        <end position="114"/>
    </location>
</feature>
<dbReference type="KEGG" id="amar:AMRN_2786"/>
<protein>
    <submittedName>
        <fullName evidence="6">DksA family protein</fullName>
    </submittedName>
    <submittedName>
        <fullName evidence="7">Molecular chaperone DnaK suppressor DksA</fullName>
    </submittedName>
    <submittedName>
        <fullName evidence="8">TraR/DksA family transcriptional regulator</fullName>
    </submittedName>
</protein>
<dbReference type="InterPro" id="IPR020458">
    <property type="entry name" value="Znf_DskA_TraR_CS"/>
</dbReference>
<keyword evidence="1" id="KW-0479">Metal-binding</keyword>
<evidence type="ECO:0000256" key="4">
    <source>
        <dbReference type="PROSITE-ProRule" id="PRU00510"/>
    </source>
</evidence>
<sequence length="122" mass="14233">MAGRVLNQKQVEEIKVLLVQNKEKIEKTLRTMDTEHETLNTMDLNDDADFAAASRDYSTDIHIKQQQLKELELINKSLKKIEKGEYTGLCDMCDSEITIKRLRVKPHARYCIDCRSYIDNEN</sequence>
<name>A0A347TPF1_9BACT</name>
<dbReference type="EMBL" id="NXAO01000003">
    <property type="protein sequence ID" value="PHO16596.1"/>
    <property type="molecule type" value="Genomic_DNA"/>
</dbReference>
<reference evidence="6 11" key="4">
    <citation type="submission" date="2018-08" db="EMBL/GenBank/DDBJ databases">
        <title>Complete genome of the Arcobacter marinus type strain JCM 15502.</title>
        <authorList>
            <person name="Miller W.G."/>
            <person name="Yee E."/>
            <person name="Huynh S."/>
            <person name="Parker C.T."/>
        </authorList>
    </citation>
    <scope>NUCLEOTIDE SEQUENCE [LARGE SCALE GENOMIC DNA]</scope>
    <source>
        <strain evidence="6 11">JCM 15502</strain>
    </source>
</reference>
<accession>A0A347TPF1</accession>